<reference evidence="2" key="1">
    <citation type="journal article" date="2020" name="mSystems">
        <title>Genome- and Community-Level Interaction Insights into Carbon Utilization and Element Cycling Functions of Hydrothermarchaeota in Hydrothermal Sediment.</title>
        <authorList>
            <person name="Zhou Z."/>
            <person name="Liu Y."/>
            <person name="Xu W."/>
            <person name="Pan J."/>
            <person name="Luo Z.H."/>
            <person name="Li M."/>
        </authorList>
    </citation>
    <scope>NUCLEOTIDE SEQUENCE [LARGE SCALE GENOMIC DNA]</scope>
    <source>
        <strain evidence="2">HyVt-389</strain>
    </source>
</reference>
<dbReference type="InterPro" id="IPR016773">
    <property type="entry name" value="Fe3_uptake_reg_CjrA_prd"/>
</dbReference>
<dbReference type="EMBL" id="DRIH01000005">
    <property type="protein sequence ID" value="HEC67222.1"/>
    <property type="molecule type" value="Genomic_DNA"/>
</dbReference>
<dbReference type="SUPFAM" id="SSF159501">
    <property type="entry name" value="EreA/ChaN-like"/>
    <property type="match status" value="1"/>
</dbReference>
<dbReference type="Gene3D" id="3.40.50.11550">
    <property type="match status" value="1"/>
</dbReference>
<accession>A0A7C1VML9</accession>
<proteinExistence type="predicted"/>
<dbReference type="PROSITE" id="PS51257">
    <property type="entry name" value="PROKAR_LIPOPROTEIN"/>
    <property type="match status" value="1"/>
</dbReference>
<dbReference type="Pfam" id="PF04187">
    <property type="entry name" value="Cofac_haem_bdg"/>
    <property type="match status" value="1"/>
</dbReference>
<comment type="caution">
    <text evidence="2">The sequence shown here is derived from an EMBL/GenBank/DDBJ whole genome shotgun (WGS) entry which is preliminary data.</text>
</comment>
<sequence length="293" mass="34060">MAIKQIIFIFLLIIIGCAPNKLCLYSAHQKLYFPSQTIIDTQKLQAISWESFIKKLETVQVVYIGEKHTSKADHALQLKIAQALIEKKRDLAIGLEMVMRSRQKVLDEWINGKLTEKELLKKLDWEEVWGHDFSLYRDIFLWAKKHHIPLIALNAPPGLVKKIAMYGISSLLPKERAYLAQKVDLNNPEHRAFIEQEYKRHKHLNKHGISKFEYFYQAQCIWDETMAETIAQYLKAHSQKQLLVFAGKGHISYKFGVPQRVIKRLPVSYVTVLPLSTDKEVMPDIADFIYVTK</sequence>
<feature type="domain" description="Haem-binding uptake Tiki superfamily ChaN" evidence="1">
    <location>
        <begin position="53"/>
        <end position="261"/>
    </location>
</feature>
<dbReference type="CDD" id="cd14727">
    <property type="entry name" value="ChanN-like"/>
    <property type="match status" value="1"/>
</dbReference>
<name>A0A7C1VML9_DESA2</name>
<dbReference type="AlphaFoldDB" id="A0A7C1VML9"/>
<organism evidence="2">
    <name type="scientific">Desulfofervidus auxilii</name>
    <dbReference type="NCBI Taxonomy" id="1621989"/>
    <lineage>
        <taxon>Bacteria</taxon>
        <taxon>Pseudomonadati</taxon>
        <taxon>Thermodesulfobacteriota</taxon>
        <taxon>Candidatus Desulfofervidia</taxon>
        <taxon>Candidatus Desulfofervidales</taxon>
        <taxon>Candidatus Desulfofervidaceae</taxon>
        <taxon>Candidatus Desulfofervidus</taxon>
    </lineage>
</organism>
<evidence type="ECO:0000313" key="2">
    <source>
        <dbReference type="EMBL" id="HEC67222.1"/>
    </source>
</evidence>
<gene>
    <name evidence="2" type="ORF">ENI35_00135</name>
</gene>
<protein>
    <submittedName>
        <fullName evidence="2">Iron-regulated protein</fullName>
    </submittedName>
</protein>
<dbReference type="PIRSF" id="PIRSF020419">
    <property type="entry name" value="Fe_uptake_reg_CjrA_prd"/>
    <property type="match status" value="1"/>
</dbReference>
<dbReference type="Proteomes" id="UP000885738">
    <property type="component" value="Unassembled WGS sequence"/>
</dbReference>
<dbReference type="InterPro" id="IPR007314">
    <property type="entry name" value="Cofac_haem-bd_dom"/>
</dbReference>
<evidence type="ECO:0000259" key="1">
    <source>
        <dbReference type="Pfam" id="PF04187"/>
    </source>
</evidence>